<dbReference type="Pfam" id="PF21266">
    <property type="entry name" value="S1_RRP4"/>
    <property type="match status" value="1"/>
</dbReference>
<evidence type="ECO:0000313" key="14">
    <source>
        <dbReference type="Proteomes" id="UP000218209"/>
    </source>
</evidence>
<dbReference type="SUPFAM" id="SSF50249">
    <property type="entry name" value="Nucleic acid-binding proteins"/>
    <property type="match status" value="1"/>
</dbReference>
<sequence length="364" mass="37868">MTDQKRTPGRRGTAPSPSRSCDAPAPRTPRPARAMEVTRAVRPPPRSTDHLSHVPVVVTGDGIAVEPGFLRGHGTQLTAAGVAAGGGAAAAAAAAATPDDGRALRATLTGVVKRVNQLVAVAPLRSRYAPQVGDVVVARVVDIAAKRWRCDVAGQQHAALALSAVNLPGGVQRRRTAADERNMRELFEEGDLLSAEVQELRHDGGIALHTRSLKYGKLVGGVLVVASPALVKRSKKHFHLLGCGVWAILGNNGYIWLSPTDPAGGRGAARDAMEEADESDGGAADGGDAAAPVDAELGVEVRLTLARVRNAIAALDQQFVAIHAATIMDVFDASETAGVDVADMSRPAVVELITATARERRVVA</sequence>
<dbReference type="InterPro" id="IPR036612">
    <property type="entry name" value="KH_dom_type_1_sf"/>
</dbReference>
<protein>
    <submittedName>
        <fullName evidence="13">Uncharacterized protein</fullName>
    </submittedName>
</protein>
<dbReference type="SUPFAM" id="SSF54791">
    <property type="entry name" value="Eukaryotic type KH-domain (KH-domain type I)"/>
    <property type="match status" value="1"/>
</dbReference>
<feature type="domain" description="RRP4 S1" evidence="12">
    <location>
        <begin position="127"/>
        <end position="199"/>
    </location>
</feature>
<dbReference type="Gene3D" id="2.40.50.140">
    <property type="entry name" value="Nucleic acid-binding proteins"/>
    <property type="match status" value="1"/>
</dbReference>
<reference evidence="13 14" key="1">
    <citation type="submission" date="2017-03" db="EMBL/GenBank/DDBJ databases">
        <title>WGS assembly of Porphyra umbilicalis.</title>
        <authorList>
            <person name="Brawley S.H."/>
            <person name="Blouin N.A."/>
            <person name="Ficko-Blean E."/>
            <person name="Wheeler G.L."/>
            <person name="Lohr M."/>
            <person name="Goodson H.V."/>
            <person name="Jenkins J.W."/>
            <person name="Blaby-Haas C.E."/>
            <person name="Helliwell K.E."/>
            <person name="Chan C."/>
            <person name="Marriage T."/>
            <person name="Bhattacharya D."/>
            <person name="Klein A.S."/>
            <person name="Badis Y."/>
            <person name="Brodie J."/>
            <person name="Cao Y."/>
            <person name="Collen J."/>
            <person name="Dittami S.M."/>
            <person name="Gachon C.M."/>
            <person name="Green B.R."/>
            <person name="Karpowicz S."/>
            <person name="Kim J.W."/>
            <person name="Kudahl U."/>
            <person name="Lin S."/>
            <person name="Michel G."/>
            <person name="Mittag M."/>
            <person name="Olson B.J."/>
            <person name="Pangilinan J."/>
            <person name="Peng Y."/>
            <person name="Qiu H."/>
            <person name="Shu S."/>
            <person name="Singer J.T."/>
            <person name="Smith A.G."/>
            <person name="Sprecher B.N."/>
            <person name="Wagner V."/>
            <person name="Wang W."/>
            <person name="Wang Z.-Y."/>
            <person name="Yan J."/>
            <person name="Yarish C."/>
            <person name="Zoeuner-Riek S."/>
            <person name="Zhuang Y."/>
            <person name="Zou Y."/>
            <person name="Lindquist E.A."/>
            <person name="Grimwood J."/>
            <person name="Barry K."/>
            <person name="Rokhsar D.S."/>
            <person name="Schmutz J."/>
            <person name="Stiller J.W."/>
            <person name="Grossman A.R."/>
            <person name="Prochnik S.E."/>
        </authorList>
    </citation>
    <scope>NUCLEOTIDE SEQUENCE [LARGE SCALE GENOMIC DNA]</scope>
    <source>
        <strain evidence="13">4086291</strain>
    </source>
</reference>
<dbReference type="GO" id="GO:0071035">
    <property type="term" value="P:nuclear polyadenylation-dependent rRNA catabolic process"/>
    <property type="evidence" value="ECO:0007669"/>
    <property type="project" value="TreeGrafter"/>
</dbReference>
<dbReference type="GO" id="GO:0071034">
    <property type="term" value="P:CUT catabolic process"/>
    <property type="evidence" value="ECO:0007669"/>
    <property type="project" value="TreeGrafter"/>
</dbReference>
<dbReference type="FunFam" id="2.40.50.140:FF:000038">
    <property type="entry name" value="Exosome complex component RRP4"/>
    <property type="match status" value="1"/>
</dbReference>
<dbReference type="GO" id="GO:0000467">
    <property type="term" value="P:exonucleolytic trimming to generate mature 3'-end of 5.8S rRNA from tricistronic rRNA transcript (SSU-rRNA, 5.8S rRNA, LSU-rRNA)"/>
    <property type="evidence" value="ECO:0007669"/>
    <property type="project" value="TreeGrafter"/>
</dbReference>
<dbReference type="OrthoDB" id="1650at2759"/>
<dbReference type="InterPro" id="IPR026699">
    <property type="entry name" value="Exosome_RNA_bind1/RRP40/RRP4"/>
</dbReference>
<keyword evidence="7" id="KW-0271">Exosome</keyword>
<gene>
    <name evidence="13" type="ORF">BU14_0847s0008</name>
</gene>
<evidence type="ECO:0000256" key="9">
    <source>
        <dbReference type="ARBA" id="ARBA00023242"/>
    </source>
</evidence>
<dbReference type="GO" id="GO:0071038">
    <property type="term" value="P:TRAMP-dependent tRNA surveillance pathway"/>
    <property type="evidence" value="ECO:0007669"/>
    <property type="project" value="TreeGrafter"/>
</dbReference>
<evidence type="ECO:0000256" key="8">
    <source>
        <dbReference type="ARBA" id="ARBA00022884"/>
    </source>
</evidence>
<evidence type="ECO:0000259" key="12">
    <source>
        <dbReference type="Pfam" id="PF21266"/>
    </source>
</evidence>
<feature type="domain" description="K Homology" evidence="11">
    <location>
        <begin position="221"/>
        <end position="262"/>
    </location>
</feature>
<accession>A0A1X6NNN7</accession>
<dbReference type="EMBL" id="KV919290">
    <property type="protein sequence ID" value="OSX70231.1"/>
    <property type="molecule type" value="Genomic_DNA"/>
</dbReference>
<dbReference type="GO" id="GO:0003723">
    <property type="term" value="F:RNA binding"/>
    <property type="evidence" value="ECO:0007669"/>
    <property type="project" value="UniProtKB-KW"/>
</dbReference>
<evidence type="ECO:0000256" key="1">
    <source>
        <dbReference type="ARBA" id="ARBA00004123"/>
    </source>
</evidence>
<dbReference type="InterPro" id="IPR012340">
    <property type="entry name" value="NA-bd_OB-fold"/>
</dbReference>
<keyword evidence="8" id="KW-0694">RNA-binding</keyword>
<keyword evidence="6" id="KW-0934">Plastid</keyword>
<dbReference type="GO" id="GO:0000176">
    <property type="term" value="C:nuclear exosome (RNase complex)"/>
    <property type="evidence" value="ECO:0007669"/>
    <property type="project" value="TreeGrafter"/>
</dbReference>
<dbReference type="AlphaFoldDB" id="A0A1X6NNN7"/>
<keyword evidence="5" id="KW-0698">rRNA processing</keyword>
<dbReference type="GO" id="GO:0009507">
    <property type="term" value="C:chloroplast"/>
    <property type="evidence" value="ECO:0007669"/>
    <property type="project" value="UniProtKB-SubCell"/>
</dbReference>
<dbReference type="GO" id="GO:0034475">
    <property type="term" value="P:U4 snRNA 3'-end processing"/>
    <property type="evidence" value="ECO:0007669"/>
    <property type="project" value="TreeGrafter"/>
</dbReference>
<evidence type="ECO:0000256" key="6">
    <source>
        <dbReference type="ARBA" id="ARBA00022640"/>
    </source>
</evidence>
<dbReference type="GO" id="GO:0071051">
    <property type="term" value="P:poly(A)-dependent snoRNA 3'-end processing"/>
    <property type="evidence" value="ECO:0007669"/>
    <property type="project" value="TreeGrafter"/>
</dbReference>
<dbReference type="GO" id="GO:0000177">
    <property type="term" value="C:cytoplasmic exosome (RNase complex)"/>
    <property type="evidence" value="ECO:0007669"/>
    <property type="project" value="TreeGrafter"/>
</dbReference>
<name>A0A1X6NNN7_PORUM</name>
<proteinExistence type="inferred from homology"/>
<feature type="region of interest" description="Disordered" evidence="10">
    <location>
        <begin position="266"/>
        <end position="288"/>
    </location>
</feature>
<keyword evidence="14" id="KW-1185">Reference proteome</keyword>
<evidence type="ECO:0000256" key="4">
    <source>
        <dbReference type="ARBA" id="ARBA00022528"/>
    </source>
</evidence>
<comment type="similarity">
    <text evidence="3">Belongs to the RRP4 family.</text>
</comment>
<dbReference type="InterPro" id="IPR004088">
    <property type="entry name" value="KH_dom_type_1"/>
</dbReference>
<organism evidence="13 14">
    <name type="scientific">Porphyra umbilicalis</name>
    <name type="common">Purple laver</name>
    <name type="synonym">Red alga</name>
    <dbReference type="NCBI Taxonomy" id="2786"/>
    <lineage>
        <taxon>Eukaryota</taxon>
        <taxon>Rhodophyta</taxon>
        <taxon>Bangiophyceae</taxon>
        <taxon>Bangiales</taxon>
        <taxon>Bangiaceae</taxon>
        <taxon>Porphyra</taxon>
    </lineage>
</organism>
<evidence type="ECO:0000256" key="2">
    <source>
        <dbReference type="ARBA" id="ARBA00004229"/>
    </source>
</evidence>
<dbReference type="Gene3D" id="2.40.50.100">
    <property type="match status" value="1"/>
</dbReference>
<evidence type="ECO:0000256" key="3">
    <source>
        <dbReference type="ARBA" id="ARBA00009155"/>
    </source>
</evidence>
<evidence type="ECO:0000256" key="7">
    <source>
        <dbReference type="ARBA" id="ARBA00022835"/>
    </source>
</evidence>
<evidence type="ECO:0000256" key="10">
    <source>
        <dbReference type="SAM" id="MobiDB-lite"/>
    </source>
</evidence>
<keyword evidence="9" id="KW-0539">Nucleus</keyword>
<dbReference type="InterPro" id="IPR048565">
    <property type="entry name" value="S1_RRP4"/>
</dbReference>
<dbReference type="Proteomes" id="UP000218209">
    <property type="component" value="Unassembled WGS sequence"/>
</dbReference>
<evidence type="ECO:0000259" key="11">
    <source>
        <dbReference type="Pfam" id="PF15985"/>
    </source>
</evidence>
<evidence type="ECO:0000313" key="13">
    <source>
        <dbReference type="EMBL" id="OSX70231.1"/>
    </source>
</evidence>
<dbReference type="CDD" id="cd05789">
    <property type="entry name" value="S1_Rrp4"/>
    <property type="match status" value="1"/>
</dbReference>
<comment type="subcellular location">
    <subcellularLocation>
        <location evidence="1">Nucleus</location>
    </subcellularLocation>
    <subcellularLocation>
        <location evidence="2">Plastid</location>
        <location evidence="2">Chloroplast</location>
    </subcellularLocation>
</comment>
<feature type="region of interest" description="Disordered" evidence="10">
    <location>
        <begin position="1"/>
        <end position="35"/>
    </location>
</feature>
<dbReference type="PANTHER" id="PTHR21321">
    <property type="entry name" value="PNAS-3 RELATED"/>
    <property type="match status" value="1"/>
</dbReference>
<keyword evidence="4" id="KW-0150">Chloroplast</keyword>
<dbReference type="CDD" id="cd22525">
    <property type="entry name" value="KH-I_Rrp4_eukar"/>
    <property type="match status" value="1"/>
</dbReference>
<evidence type="ECO:0000256" key="5">
    <source>
        <dbReference type="ARBA" id="ARBA00022552"/>
    </source>
</evidence>
<dbReference type="PANTHER" id="PTHR21321:SF4">
    <property type="entry name" value="EXOSOME COMPLEX COMPONENT RRP4"/>
    <property type="match status" value="1"/>
</dbReference>
<dbReference type="Pfam" id="PF15985">
    <property type="entry name" value="KH_6"/>
    <property type="match status" value="1"/>
</dbReference>